<keyword evidence="1" id="KW-0479">Metal-binding</keyword>
<dbReference type="SUPFAM" id="SSF53732">
    <property type="entry name" value="Aconitase iron-sulfur domain"/>
    <property type="match status" value="1"/>
</dbReference>
<reference evidence="5" key="1">
    <citation type="submission" date="2021-02" db="EMBL/GenBank/DDBJ databases">
        <authorList>
            <person name="Nowell W R."/>
        </authorList>
    </citation>
    <scope>NUCLEOTIDE SEQUENCE</scope>
</reference>
<evidence type="ECO:0000259" key="4">
    <source>
        <dbReference type="Pfam" id="PF00330"/>
    </source>
</evidence>
<dbReference type="InterPro" id="IPR001030">
    <property type="entry name" value="Acoase/IPM_deHydtase_lsu_aba"/>
</dbReference>
<dbReference type="InterPro" id="IPR015931">
    <property type="entry name" value="Acnase/IPM_dHydase_lsu_aba_1/3"/>
</dbReference>
<evidence type="ECO:0000313" key="5">
    <source>
        <dbReference type="EMBL" id="CAF4372084.1"/>
    </source>
</evidence>
<protein>
    <recommendedName>
        <fullName evidence="4">Aconitase/3-isopropylmalate dehydratase large subunit alpha/beta/alpha domain-containing protein</fullName>
    </recommendedName>
</protein>
<dbReference type="Pfam" id="PF00330">
    <property type="entry name" value="Aconitase"/>
    <property type="match status" value="1"/>
</dbReference>
<dbReference type="InterPro" id="IPR006249">
    <property type="entry name" value="Aconitase/IRP2"/>
</dbReference>
<dbReference type="PANTHER" id="PTHR11670">
    <property type="entry name" value="ACONITASE/IRON-RESPONSIVE ELEMENT FAMILY MEMBER"/>
    <property type="match status" value="1"/>
</dbReference>
<dbReference type="Gene3D" id="3.30.499.10">
    <property type="entry name" value="Aconitase, domain 3"/>
    <property type="match status" value="1"/>
</dbReference>
<feature type="non-terminal residue" evidence="5">
    <location>
        <position position="1"/>
    </location>
</feature>
<keyword evidence="3" id="KW-0411">Iron-sulfur</keyword>
<evidence type="ECO:0000256" key="1">
    <source>
        <dbReference type="ARBA" id="ARBA00022723"/>
    </source>
</evidence>
<dbReference type="AlphaFoldDB" id="A0A820MFE0"/>
<organism evidence="5 6">
    <name type="scientific">Adineta steineri</name>
    <dbReference type="NCBI Taxonomy" id="433720"/>
    <lineage>
        <taxon>Eukaryota</taxon>
        <taxon>Metazoa</taxon>
        <taxon>Spiralia</taxon>
        <taxon>Gnathifera</taxon>
        <taxon>Rotifera</taxon>
        <taxon>Eurotatoria</taxon>
        <taxon>Bdelloidea</taxon>
        <taxon>Adinetida</taxon>
        <taxon>Adinetidae</taxon>
        <taxon>Adineta</taxon>
    </lineage>
</organism>
<dbReference type="InterPro" id="IPR036008">
    <property type="entry name" value="Aconitase_4Fe-4S_dom"/>
</dbReference>
<proteinExistence type="predicted"/>
<feature type="domain" description="Aconitase/3-isopropylmalate dehydratase large subunit alpha/beta/alpha" evidence="4">
    <location>
        <begin position="2"/>
        <end position="114"/>
    </location>
</feature>
<dbReference type="EMBL" id="CAJOAZ010023078">
    <property type="protein sequence ID" value="CAF4372084.1"/>
    <property type="molecule type" value="Genomic_DNA"/>
</dbReference>
<dbReference type="GO" id="GO:0046872">
    <property type="term" value="F:metal ion binding"/>
    <property type="evidence" value="ECO:0007669"/>
    <property type="project" value="UniProtKB-KW"/>
</dbReference>
<comment type="caution">
    <text evidence="5">The sequence shown here is derived from an EMBL/GenBank/DDBJ whole genome shotgun (WGS) entry which is preliminary data.</text>
</comment>
<sequence>MAKNALDFGLKIPSFTQTYLSPGSGVVTTYLRESGILKYLEQLGFHITGYGCKKCIQNEENNNLKSDIKQIVNENNLITIGMISGTRQTQQRHSLIKANYVTSSPLVLAYALAGNVLIDLEKETFTVDNKEFSIRDIWPNRQDIEELEDELIIKKILN</sequence>
<keyword evidence="2" id="KW-0408">Iron</keyword>
<evidence type="ECO:0000256" key="3">
    <source>
        <dbReference type="ARBA" id="ARBA00023014"/>
    </source>
</evidence>
<gene>
    <name evidence="5" type="ORF">OXD698_LOCUS49897</name>
</gene>
<accession>A0A820MFE0</accession>
<evidence type="ECO:0000256" key="2">
    <source>
        <dbReference type="ARBA" id="ARBA00023004"/>
    </source>
</evidence>
<dbReference type="Proteomes" id="UP000663844">
    <property type="component" value="Unassembled WGS sequence"/>
</dbReference>
<dbReference type="GO" id="GO:0051536">
    <property type="term" value="F:iron-sulfur cluster binding"/>
    <property type="evidence" value="ECO:0007669"/>
    <property type="project" value="UniProtKB-KW"/>
</dbReference>
<evidence type="ECO:0000313" key="6">
    <source>
        <dbReference type="Proteomes" id="UP000663844"/>
    </source>
</evidence>
<name>A0A820MFE0_9BILA</name>